<dbReference type="EMBL" id="JAAOZC010000003">
    <property type="protein sequence ID" value="NIJ07986.1"/>
    <property type="molecule type" value="Genomic_DNA"/>
</dbReference>
<dbReference type="SUPFAM" id="SSF56112">
    <property type="entry name" value="Protein kinase-like (PK-like)"/>
    <property type="match status" value="1"/>
</dbReference>
<evidence type="ECO:0000313" key="2">
    <source>
        <dbReference type="Proteomes" id="UP000727456"/>
    </source>
</evidence>
<dbReference type="InterPro" id="IPR029044">
    <property type="entry name" value="Nucleotide-diphossugar_trans"/>
</dbReference>
<dbReference type="SUPFAM" id="SSF53448">
    <property type="entry name" value="Nucleotide-diphospho-sugar transferases"/>
    <property type="match status" value="1"/>
</dbReference>
<keyword evidence="2" id="KW-1185">Reference proteome</keyword>
<sequence length="533" mass="58373">MGGAVLITAGAYVGAELAAEFGRLPPSFLPVGNRRLFVHQHDQLKGGFDRILMSLPADFEPGAHDRALLEALGIELIFVARGLDLSSSILAAIAEAGLEGGPLAILHGDTLIFEIDYGVPDSVSAANTSESYQWAGGEVREGRLVRVIDVLPGETHDGPVLSGYFHFADLNHLILSLAASRGNFVTALDRYVAKRPMVPLSSNRWLDFGHIHTYYISRGSMTTERAFNALRVERRSVLKQSSRADRIEAESHWYEALPAALRIYLPQYLGRMRDGGQEGYGLEFLYLASLADLFVFGTLNEPTWARILSSCADFLHAAGGYAAPEGAVADPLAMYLPKTLKRLEEFGAANGLDLDRPWRINGVETLGLRQIAQESAERIAPPTAQHLTVIHGDPCFSNILYDFRSHSVRLIDPRGQDAEGRPTIWGDNRYDLAKLHHSVIGLYDMILAGYCAVEDEGEHAIRFTVPDTAGIAAAQAAFERVLLAPFAADRQSIEAISLHLFLSMLPLHSDSPERQRALLANALRLYVAQKGAR</sequence>
<organism evidence="1 2">
    <name type="scientific">Sphingomonas vulcanisoli</name>
    <dbReference type="NCBI Taxonomy" id="1658060"/>
    <lineage>
        <taxon>Bacteria</taxon>
        <taxon>Pseudomonadati</taxon>
        <taxon>Pseudomonadota</taxon>
        <taxon>Alphaproteobacteria</taxon>
        <taxon>Sphingomonadales</taxon>
        <taxon>Sphingomonadaceae</taxon>
        <taxon>Sphingomonas</taxon>
    </lineage>
</organism>
<dbReference type="Proteomes" id="UP000727456">
    <property type="component" value="Unassembled WGS sequence"/>
</dbReference>
<comment type="caution">
    <text evidence="1">The sequence shown here is derived from an EMBL/GenBank/DDBJ whole genome shotgun (WGS) entry which is preliminary data.</text>
</comment>
<reference evidence="1 2" key="1">
    <citation type="submission" date="2020-03" db="EMBL/GenBank/DDBJ databases">
        <title>Genomic Encyclopedia of Type Strains, Phase III (KMG-III): the genomes of soil and plant-associated and newly described type strains.</title>
        <authorList>
            <person name="Whitman W."/>
        </authorList>
    </citation>
    <scope>NUCLEOTIDE SEQUENCE [LARGE SCALE GENOMIC DNA]</scope>
    <source>
        <strain evidence="1 2">CECT 8804</strain>
    </source>
</reference>
<accession>A0ABX0TRB2</accession>
<protein>
    <recommendedName>
        <fullName evidence="3">Capsular biosynthesis protein</fullName>
    </recommendedName>
</protein>
<evidence type="ECO:0000313" key="1">
    <source>
        <dbReference type="EMBL" id="NIJ07986.1"/>
    </source>
</evidence>
<dbReference type="InterPro" id="IPR011009">
    <property type="entry name" value="Kinase-like_dom_sf"/>
</dbReference>
<dbReference type="RefSeq" id="WP_167072825.1">
    <property type="nucleotide sequence ID" value="NZ_JAAOZC010000003.1"/>
</dbReference>
<name>A0ABX0TRB2_9SPHN</name>
<proteinExistence type="predicted"/>
<evidence type="ECO:0008006" key="3">
    <source>
        <dbReference type="Google" id="ProtNLM"/>
    </source>
</evidence>
<gene>
    <name evidence="1" type="ORF">FHS31_001596</name>
</gene>